<dbReference type="PROSITE" id="PS50995">
    <property type="entry name" value="HTH_MARR_2"/>
    <property type="match status" value="1"/>
</dbReference>
<keyword evidence="3" id="KW-1185">Reference proteome</keyword>
<evidence type="ECO:0000313" key="2">
    <source>
        <dbReference type="EMBL" id="MBW8286125.1"/>
    </source>
</evidence>
<dbReference type="InterPro" id="IPR039422">
    <property type="entry name" value="MarR/SlyA-like"/>
</dbReference>
<dbReference type="SMART" id="SM00347">
    <property type="entry name" value="HTH_MARR"/>
    <property type="match status" value="1"/>
</dbReference>
<dbReference type="InterPro" id="IPR001845">
    <property type="entry name" value="HTH_ArsR_DNA-bd_dom"/>
</dbReference>
<accession>A0ABS7F7S0</accession>
<dbReference type="InterPro" id="IPR036388">
    <property type="entry name" value="WH-like_DNA-bd_sf"/>
</dbReference>
<dbReference type="Pfam" id="PF01047">
    <property type="entry name" value="MarR"/>
    <property type="match status" value="1"/>
</dbReference>
<gene>
    <name evidence="2" type="ORF">KIF53_00565</name>
</gene>
<sequence>MTETTPNLLQQLGRSSRAMYGAFESRVGHALPRWRILKSLEELEVASQKQLACHLQMDPGALTRQLKLLEADKLVRRDTDPSDNRQIRVTLDEAGRALLLAAAPQRQAFFAQALDGIDAERLATALEVLRQLEARFRAMSAAGAD</sequence>
<dbReference type="InterPro" id="IPR000835">
    <property type="entry name" value="HTH_MarR-typ"/>
</dbReference>
<dbReference type="PANTHER" id="PTHR33164">
    <property type="entry name" value="TRANSCRIPTIONAL REGULATOR, MARR FAMILY"/>
    <property type="match status" value="1"/>
</dbReference>
<organism evidence="2 3">
    <name type="scientific">Chromobacterium subtsugae</name>
    <dbReference type="NCBI Taxonomy" id="251747"/>
    <lineage>
        <taxon>Bacteria</taxon>
        <taxon>Pseudomonadati</taxon>
        <taxon>Pseudomonadota</taxon>
        <taxon>Betaproteobacteria</taxon>
        <taxon>Neisseriales</taxon>
        <taxon>Chromobacteriaceae</taxon>
        <taxon>Chromobacterium</taxon>
    </lineage>
</organism>
<evidence type="ECO:0000313" key="3">
    <source>
        <dbReference type="Proteomes" id="UP000711178"/>
    </source>
</evidence>
<dbReference type="SUPFAM" id="SSF46785">
    <property type="entry name" value="Winged helix' DNA-binding domain"/>
    <property type="match status" value="1"/>
</dbReference>
<dbReference type="PRINTS" id="PR00598">
    <property type="entry name" value="HTHMARR"/>
</dbReference>
<proteinExistence type="predicted"/>
<dbReference type="Gene3D" id="1.10.10.10">
    <property type="entry name" value="Winged helix-like DNA-binding domain superfamily/Winged helix DNA-binding domain"/>
    <property type="match status" value="1"/>
</dbReference>
<feature type="domain" description="HTH marR-type" evidence="1">
    <location>
        <begin position="5"/>
        <end position="134"/>
    </location>
</feature>
<dbReference type="PANTHER" id="PTHR33164:SF13">
    <property type="entry name" value="4-HYDROXYPHENYLACETATE CATABOLISM PROTEIN"/>
    <property type="match status" value="1"/>
</dbReference>
<name>A0ABS7F7S0_9NEIS</name>
<dbReference type="Proteomes" id="UP000711178">
    <property type="component" value="Unassembled WGS sequence"/>
</dbReference>
<dbReference type="RefSeq" id="WP_043572897.1">
    <property type="nucleotide sequence ID" value="NZ_CP142381.1"/>
</dbReference>
<dbReference type="EMBL" id="JAHDTB010000001">
    <property type="protein sequence ID" value="MBW8286125.1"/>
    <property type="molecule type" value="Genomic_DNA"/>
</dbReference>
<dbReference type="SMART" id="SM00418">
    <property type="entry name" value="HTH_ARSR"/>
    <property type="match status" value="1"/>
</dbReference>
<dbReference type="GeneID" id="89683639"/>
<protein>
    <submittedName>
        <fullName evidence="2">MarR family transcriptional regulator</fullName>
    </submittedName>
</protein>
<comment type="caution">
    <text evidence="2">The sequence shown here is derived from an EMBL/GenBank/DDBJ whole genome shotgun (WGS) entry which is preliminary data.</text>
</comment>
<reference evidence="2 3" key="1">
    <citation type="submission" date="2021-05" db="EMBL/GenBank/DDBJ databases">
        <title>Draft Whole Genome Sequencing Of Biosensor Chromobacterium violaceum Strain CV026 Reveals A Regulatory RNA In Chromobacterium violaceum Phenotype Regulatory Network.</title>
        <authorList>
            <person name="Hong K.W."/>
            <person name="Chan K.G."/>
            <person name="Chang C.-Y."/>
        </authorList>
    </citation>
    <scope>NUCLEOTIDE SEQUENCE [LARGE SCALE GENOMIC DNA]</scope>
    <source>
        <strain evidence="2 3">ATCC 31532</strain>
    </source>
</reference>
<evidence type="ECO:0000259" key="1">
    <source>
        <dbReference type="PROSITE" id="PS50995"/>
    </source>
</evidence>
<dbReference type="InterPro" id="IPR036390">
    <property type="entry name" value="WH_DNA-bd_sf"/>
</dbReference>